<feature type="region of interest" description="Disordered" evidence="1">
    <location>
        <begin position="44"/>
        <end position="68"/>
    </location>
</feature>
<dbReference type="EMBL" id="JALJOS010000001">
    <property type="protein sequence ID" value="KAK9844600.1"/>
    <property type="molecule type" value="Genomic_DNA"/>
</dbReference>
<dbReference type="AlphaFoldDB" id="A0AAW1SEN4"/>
<organism evidence="3 4">
    <name type="scientific">Apatococcus lobatus</name>
    <dbReference type="NCBI Taxonomy" id="904363"/>
    <lineage>
        <taxon>Eukaryota</taxon>
        <taxon>Viridiplantae</taxon>
        <taxon>Chlorophyta</taxon>
        <taxon>core chlorophytes</taxon>
        <taxon>Trebouxiophyceae</taxon>
        <taxon>Chlorellales</taxon>
        <taxon>Chlorellaceae</taxon>
        <taxon>Apatococcus</taxon>
    </lineage>
</organism>
<dbReference type="SUPFAM" id="SSF53335">
    <property type="entry name" value="S-adenosyl-L-methionine-dependent methyltransferases"/>
    <property type="match status" value="1"/>
</dbReference>
<dbReference type="PANTHER" id="PTHR43591:SF99">
    <property type="entry name" value="OS06G0646000 PROTEIN"/>
    <property type="match status" value="1"/>
</dbReference>
<dbReference type="Proteomes" id="UP001438707">
    <property type="component" value="Unassembled WGS sequence"/>
</dbReference>
<evidence type="ECO:0000313" key="3">
    <source>
        <dbReference type="EMBL" id="KAK9844600.1"/>
    </source>
</evidence>
<comment type="caution">
    <text evidence="3">The sequence shown here is derived from an EMBL/GenBank/DDBJ whole genome shotgun (WGS) entry which is preliminary data.</text>
</comment>
<dbReference type="Pfam" id="PF08241">
    <property type="entry name" value="Methyltransf_11"/>
    <property type="match status" value="1"/>
</dbReference>
<dbReference type="Gene3D" id="3.40.50.150">
    <property type="entry name" value="Vaccinia Virus protein VP39"/>
    <property type="match status" value="1"/>
</dbReference>
<evidence type="ECO:0000256" key="1">
    <source>
        <dbReference type="SAM" id="MobiDB-lite"/>
    </source>
</evidence>
<sequence>MGQAGFRKIQTSVQPALGLQRSFLQPRRQHGQALTVHRTAKLTRREVRSMSASAPAQASTRPQDKETSDEFQYACPICQETDFSLSASASRMSTRLHCPRCSRTFISRDGYTDLTLSSGIEQKSYQQSFWAGTEIFRSPLISFVYERGWRQGFATAGFPGVVKETQLALDYLRPANAKVLLDLSCGSGLFSRRFLQSGQFEKVIASDFSEQMLQQASRFFFEDVQLDRRRFMLMRADAGRLPFKSGSLAAIHAGAAMHCWPNPTAAMAEISRVLRPGGVYVASTFMTIDSPLGQIFGDENIRPISQLARPLNSTTYKWWSEPELRDLMSTVGLQGFQRYRNRQCILFTVHKPMDS</sequence>
<keyword evidence="4" id="KW-1185">Reference proteome</keyword>
<dbReference type="GO" id="GO:0008757">
    <property type="term" value="F:S-adenosylmethionine-dependent methyltransferase activity"/>
    <property type="evidence" value="ECO:0007669"/>
    <property type="project" value="InterPro"/>
</dbReference>
<gene>
    <name evidence="3" type="ORF">WJX74_004440</name>
</gene>
<evidence type="ECO:0000313" key="4">
    <source>
        <dbReference type="Proteomes" id="UP001438707"/>
    </source>
</evidence>
<reference evidence="3 4" key="1">
    <citation type="journal article" date="2024" name="Nat. Commun.">
        <title>Phylogenomics reveals the evolutionary origins of lichenization in chlorophyte algae.</title>
        <authorList>
            <person name="Puginier C."/>
            <person name="Libourel C."/>
            <person name="Otte J."/>
            <person name="Skaloud P."/>
            <person name="Haon M."/>
            <person name="Grisel S."/>
            <person name="Petersen M."/>
            <person name="Berrin J.G."/>
            <person name="Delaux P.M."/>
            <person name="Dal Grande F."/>
            <person name="Keller J."/>
        </authorList>
    </citation>
    <scope>NUCLEOTIDE SEQUENCE [LARGE SCALE GENOMIC DNA]</scope>
    <source>
        <strain evidence="3 4">SAG 2145</strain>
    </source>
</reference>
<protein>
    <recommendedName>
        <fullName evidence="2">Methyltransferase type 11 domain-containing protein</fullName>
    </recommendedName>
</protein>
<feature type="domain" description="Methyltransferase type 11" evidence="2">
    <location>
        <begin position="181"/>
        <end position="281"/>
    </location>
</feature>
<dbReference type="InterPro" id="IPR029063">
    <property type="entry name" value="SAM-dependent_MTases_sf"/>
</dbReference>
<evidence type="ECO:0000259" key="2">
    <source>
        <dbReference type="Pfam" id="PF08241"/>
    </source>
</evidence>
<name>A0AAW1SEN4_9CHLO</name>
<dbReference type="PANTHER" id="PTHR43591">
    <property type="entry name" value="METHYLTRANSFERASE"/>
    <property type="match status" value="1"/>
</dbReference>
<dbReference type="CDD" id="cd02440">
    <property type="entry name" value="AdoMet_MTases"/>
    <property type="match status" value="1"/>
</dbReference>
<feature type="compositionally biased region" description="Polar residues" evidence="1">
    <location>
        <begin position="50"/>
        <end position="61"/>
    </location>
</feature>
<accession>A0AAW1SEN4</accession>
<proteinExistence type="predicted"/>
<dbReference type="InterPro" id="IPR013216">
    <property type="entry name" value="Methyltransf_11"/>
</dbReference>